<gene>
    <name evidence="2" type="ORF">BKA21_002447</name>
    <name evidence="1" type="ORF">Col01nite_14750</name>
</gene>
<evidence type="ECO:0000313" key="4">
    <source>
        <dbReference type="Proteomes" id="UP000618382"/>
    </source>
</evidence>
<evidence type="ECO:0000313" key="1">
    <source>
        <dbReference type="EMBL" id="GIG32316.1"/>
    </source>
</evidence>
<dbReference type="RefSeq" id="WP_179625368.1">
    <property type="nucleotide sequence ID" value="NZ_BAABFI010000008.1"/>
</dbReference>
<reference evidence="2 3" key="1">
    <citation type="submission" date="2020-07" db="EMBL/GenBank/DDBJ databases">
        <title>Sequencing the genomes of 1000 actinobacteria strains.</title>
        <authorList>
            <person name="Klenk H.-P."/>
        </authorList>
    </citation>
    <scope>NUCLEOTIDE SEQUENCE [LARGE SCALE GENOMIC DNA]</scope>
    <source>
        <strain evidence="2 3">DSM 24482</strain>
    </source>
</reference>
<sequence>MTFRYKDLLVTVLPPGLRAADCTNDSVCGGACSNQHSDCPGGCSNAASDFHTTGCNDWRINPADFRELQVLLRHASEQVDLVQAAGRDPSAGLPQDAKERELLAAQVEESVAVLQEVGETDRVEGFAGAFRVRDLLVSVLPGAAAGCDAGVSSCPGGCSNASSKFRLDPAEQVVLPPIEQVHALLQYALARTEAAMAERSAALTSREQAEGLTGRLKGLAEDLRTAPTAP</sequence>
<keyword evidence="4" id="KW-1185">Reference proteome</keyword>
<organism evidence="2 3">
    <name type="scientific">Cellulomonas oligotrophica</name>
    <dbReference type="NCBI Taxonomy" id="931536"/>
    <lineage>
        <taxon>Bacteria</taxon>
        <taxon>Bacillati</taxon>
        <taxon>Actinomycetota</taxon>
        <taxon>Actinomycetes</taxon>
        <taxon>Micrococcales</taxon>
        <taxon>Cellulomonadaceae</taxon>
        <taxon>Cellulomonas</taxon>
    </lineage>
</organism>
<reference evidence="1 4" key="2">
    <citation type="submission" date="2021-01" db="EMBL/GenBank/DDBJ databases">
        <title>Whole genome shotgun sequence of Cellulomonas oligotrophica NBRC 109435.</title>
        <authorList>
            <person name="Komaki H."/>
            <person name="Tamura T."/>
        </authorList>
    </citation>
    <scope>NUCLEOTIDE SEQUENCE [LARGE SCALE GENOMIC DNA]</scope>
    <source>
        <strain evidence="1 4">NBRC 109435</strain>
    </source>
</reference>
<evidence type="ECO:0000313" key="2">
    <source>
        <dbReference type="EMBL" id="NYD86898.1"/>
    </source>
</evidence>
<dbReference type="Proteomes" id="UP000577956">
    <property type="component" value="Unassembled WGS sequence"/>
</dbReference>
<evidence type="ECO:0000313" key="3">
    <source>
        <dbReference type="Proteomes" id="UP000577956"/>
    </source>
</evidence>
<accession>A0A7Y9JXM7</accession>
<name>A0A7Y9JXM7_9CELL</name>
<comment type="caution">
    <text evidence="2">The sequence shown here is derived from an EMBL/GenBank/DDBJ whole genome shotgun (WGS) entry which is preliminary data.</text>
</comment>
<dbReference type="EMBL" id="BONN01000003">
    <property type="protein sequence ID" value="GIG32316.1"/>
    <property type="molecule type" value="Genomic_DNA"/>
</dbReference>
<dbReference type="AlphaFoldDB" id="A0A7Y9JXM7"/>
<proteinExistence type="predicted"/>
<protein>
    <submittedName>
        <fullName evidence="2">Uncharacterized protein</fullName>
    </submittedName>
</protein>
<dbReference type="Proteomes" id="UP000618382">
    <property type="component" value="Unassembled WGS sequence"/>
</dbReference>
<dbReference type="EMBL" id="JACCBK010000001">
    <property type="protein sequence ID" value="NYD86898.1"/>
    <property type="molecule type" value="Genomic_DNA"/>
</dbReference>